<evidence type="ECO:0000259" key="4">
    <source>
        <dbReference type="PROSITE" id="PS50111"/>
    </source>
</evidence>
<feature type="domain" description="Methyl-accepting transducer" evidence="4">
    <location>
        <begin position="280"/>
        <end position="528"/>
    </location>
</feature>
<evidence type="ECO:0000313" key="5">
    <source>
        <dbReference type="EMBL" id="MBB4944837.1"/>
    </source>
</evidence>
<dbReference type="SUPFAM" id="SSF51294">
    <property type="entry name" value="Hedgehog/intein (Hint) domain"/>
    <property type="match status" value="1"/>
</dbReference>
<feature type="region of interest" description="Disordered" evidence="2">
    <location>
        <begin position="381"/>
        <end position="400"/>
    </location>
</feature>
<gene>
    <name evidence="5" type="ORF">F4556_000372</name>
</gene>
<accession>A0A7W7S6Y8</accession>
<dbReference type="Pfam" id="PF03752">
    <property type="entry name" value="ALF"/>
    <property type="match status" value="7"/>
</dbReference>
<dbReference type="PROSITE" id="PS50111">
    <property type="entry name" value="CHEMOTAXIS_TRANSDUC_2"/>
    <property type="match status" value="1"/>
</dbReference>
<keyword evidence="3" id="KW-0732">Signal</keyword>
<dbReference type="GO" id="GO:0007165">
    <property type="term" value="P:signal transduction"/>
    <property type="evidence" value="ECO:0007669"/>
    <property type="project" value="UniProtKB-KW"/>
</dbReference>
<feature type="compositionally biased region" description="Low complexity" evidence="2">
    <location>
        <begin position="391"/>
        <end position="400"/>
    </location>
</feature>
<evidence type="ECO:0000256" key="1">
    <source>
        <dbReference type="PROSITE-ProRule" id="PRU00284"/>
    </source>
</evidence>
<keyword evidence="1" id="KW-0807">Transducer</keyword>
<dbReference type="InterPro" id="IPR005506">
    <property type="entry name" value="DUF312_ALF"/>
</dbReference>
<dbReference type="RefSeq" id="WP_184911057.1">
    <property type="nucleotide sequence ID" value="NZ_JACHJR010000001.1"/>
</dbReference>
<sequence length="1495" mass="153493">MRITDDRRSGRRRAAVGLIAGSLLTGLLTIPAFAADAPPATGPVADRVKAVAAWQAGGPAVRRAAETALAGSDADVTAFVLTGKAVAAEHDLRARVEELIAIAGPGVREAATTALAGNAAGLQTFLDKGIQNPYEHDQRVLLSQIMSTGSPAVQEAANKAMAGPLQDVVQFLNVGQFNAREHDDRVKLSQLMNVGGPQVQQAANAAMGGGAEDVREFLRYGYQTAAAHDQETLTVAQLADLTRNAADQAGEQARIARDASAQALQATALAKQAAERAAEETRTSQADSAKASNAADRAADAAVRAANSVQNATAAAKAANEAARQAANATADAAAAAMKAGKAATRARSAAADTAGDAGKADQARAAAVAARDAAADARTAGEASGWAERASTQAKEAAKAAESAGNNAAAAAQASADAAGASGVSGDAADRARRAAARAKSAAAEASRAAKATTRIADEAAAAARESQQAANSAAAHAEAAAAAAEDAAAHAGDSARAADTAQAAATAADAAAVSAENAAKQAHSIAAIARASDQERLDAQQAAEVALAQQAYRDEDLKNRRAAWEAGKTTQLAADTEQLITEATAAGADQKTVVAKGRQAAVRLLDAGGPWAQAAAQTALEGSDGAVLAFLSSDLARAREQDDRSSVLGIAEGSTKLEHKLAAETASVGTAAQVRDFLTTGAYAGQEHDDRALLSQIQSAGGPGVQDAANTAMGGTHADVRAFLTKGQYIAREHDNRVLITQAIASGGPEVQTAAQAAMAGPASGIEPFLQTGLPLARQRDAFTAAHVATINSYLATIDGNVAQAREYAAQAARSYATARNASNEAAAYANQAQASAAQAADWASKAAASAAQAKASADQAAAYAKQARTAAAAAQASARSAGVSANSAAGYAKQAKKYASDAKTASDEAQASSVAAGKSRDEAFTAAREAAQLIMAKQQANTAEGKMQSETAVVDANGRVTFVEGVPRSDVKSKVVREDHSKCVEYDPIIIAIFPGGWREEGKKLVCDVPVTVKITGTVDYYLKTCPEPNLSIAACQGKYSNWDTVLLRSDPIDTQYDTTAKKEYKSTNQLIFEALTGDFVKCWKNPGLNGPCAWAASNFIPYGTLAKGAKGVVALRFALETGVELEQAKLAVQATLNGYSDAIIAKLTATADAVTSFRLTLRNGAGTDAALAALHNNSALDPSLVRQLENEARIAGEARTACFTSNSFPAGTPVLMGDGSARPIEAVRAGDSVLATDPVTGATGPQRVEATILTPDDRDFTDLTVTAPDGSTATVTATDHHPFWVASARSWRDAAELTVGDTLRVADGRTAAVTGTRHRTALQAAYNLTVNSVHTYYVLAGATSLLVHNANPLCPLQIAYDSDELSTAAFDLRYASGFWDAERNVAVARVRAADGSTRLVRASSGDAGHAEQRVMDQLAADDKVLALFTDRAPCPDMCGPMLATDARAKGATITYVIPYASPLTKEGKLLNKVWAEEFARMVAAAKQRRGL</sequence>
<dbReference type="EMBL" id="JACHJR010000001">
    <property type="protein sequence ID" value="MBB4944837.1"/>
    <property type="molecule type" value="Genomic_DNA"/>
</dbReference>
<dbReference type="InterPro" id="IPR004089">
    <property type="entry name" value="MCPsignal_dom"/>
</dbReference>
<dbReference type="PANTHER" id="PTHR23242">
    <property type="entry name" value="TRANSCRIPTION FACTOR HOXA13"/>
    <property type="match status" value="1"/>
</dbReference>
<dbReference type="Proteomes" id="UP000573327">
    <property type="component" value="Unassembled WGS sequence"/>
</dbReference>
<dbReference type="CDD" id="cd00081">
    <property type="entry name" value="Hint"/>
    <property type="match status" value="1"/>
</dbReference>
<reference evidence="5 6" key="1">
    <citation type="submission" date="2020-08" db="EMBL/GenBank/DDBJ databases">
        <title>Sequencing the genomes of 1000 actinobacteria strains.</title>
        <authorList>
            <person name="Klenk H.-P."/>
        </authorList>
    </citation>
    <scope>NUCLEOTIDE SEQUENCE [LARGE SCALE GENOMIC DNA]</scope>
    <source>
        <strain evidence="5 6">DSM 44786</strain>
    </source>
</reference>
<feature type="compositionally biased region" description="Low complexity" evidence="2">
    <location>
        <begin position="283"/>
        <end position="293"/>
    </location>
</feature>
<dbReference type="Pfam" id="PF07591">
    <property type="entry name" value="PT-HINT"/>
    <property type="match status" value="1"/>
</dbReference>
<dbReference type="InterPro" id="IPR003587">
    <property type="entry name" value="Hint_dom_N"/>
</dbReference>
<proteinExistence type="predicted"/>
<keyword evidence="6" id="KW-1185">Reference proteome</keyword>
<dbReference type="GO" id="GO:0016020">
    <property type="term" value="C:membrane"/>
    <property type="evidence" value="ECO:0007669"/>
    <property type="project" value="InterPro"/>
</dbReference>
<evidence type="ECO:0000313" key="6">
    <source>
        <dbReference type="Proteomes" id="UP000573327"/>
    </source>
</evidence>
<dbReference type="Gene3D" id="2.170.16.10">
    <property type="entry name" value="Hedgehog/Intein (Hint) domain"/>
    <property type="match status" value="1"/>
</dbReference>
<evidence type="ECO:0000256" key="2">
    <source>
        <dbReference type="SAM" id="MobiDB-lite"/>
    </source>
</evidence>
<name>A0A7W7S6Y8_9ACTN</name>
<dbReference type="SMART" id="SM00306">
    <property type="entry name" value="HintN"/>
    <property type="match status" value="1"/>
</dbReference>
<evidence type="ECO:0000256" key="3">
    <source>
        <dbReference type="SAM" id="SignalP"/>
    </source>
</evidence>
<feature type="chain" id="PRO_5030921305" description="Methyl-accepting transducer domain-containing protein" evidence="3">
    <location>
        <begin position="35"/>
        <end position="1495"/>
    </location>
</feature>
<protein>
    <recommendedName>
        <fullName evidence="4">Methyl-accepting transducer domain-containing protein</fullName>
    </recommendedName>
</protein>
<dbReference type="PANTHER" id="PTHR23242:SF9">
    <property type="entry name" value="TRANSCRIPTION FACTOR HOXA13"/>
    <property type="match status" value="1"/>
</dbReference>
<organism evidence="5 6">
    <name type="scientific">Kitasatospora gansuensis</name>
    <dbReference type="NCBI Taxonomy" id="258050"/>
    <lineage>
        <taxon>Bacteria</taxon>
        <taxon>Bacillati</taxon>
        <taxon>Actinomycetota</taxon>
        <taxon>Actinomycetes</taxon>
        <taxon>Kitasatosporales</taxon>
        <taxon>Streptomycetaceae</taxon>
        <taxon>Kitasatospora</taxon>
    </lineage>
</organism>
<comment type="caution">
    <text evidence="5">The sequence shown here is derived from an EMBL/GenBank/DDBJ whole genome shotgun (WGS) entry which is preliminary data.</text>
</comment>
<feature type="region of interest" description="Disordered" evidence="2">
    <location>
        <begin position="274"/>
        <end position="293"/>
    </location>
</feature>
<dbReference type="InterPro" id="IPR036844">
    <property type="entry name" value="Hint_dom_sf"/>
</dbReference>
<feature type="signal peptide" evidence="3">
    <location>
        <begin position="1"/>
        <end position="34"/>
    </location>
</feature>